<evidence type="ECO:0000313" key="1">
    <source>
        <dbReference type="EMBL" id="OXM85038.1"/>
    </source>
</evidence>
<reference evidence="1 2" key="1">
    <citation type="submission" date="2017-07" db="EMBL/GenBank/DDBJ databases">
        <title>Genome sequencing and assembly of Paenibacillus rigui.</title>
        <authorList>
            <person name="Mayilraj S."/>
        </authorList>
    </citation>
    <scope>NUCLEOTIDE SEQUENCE [LARGE SCALE GENOMIC DNA]</scope>
    <source>
        <strain evidence="1 2">JCM 16352</strain>
    </source>
</reference>
<dbReference type="AlphaFoldDB" id="A0A229UNP4"/>
<organism evidence="1 2">
    <name type="scientific">Paenibacillus rigui</name>
    <dbReference type="NCBI Taxonomy" id="554312"/>
    <lineage>
        <taxon>Bacteria</taxon>
        <taxon>Bacillati</taxon>
        <taxon>Bacillota</taxon>
        <taxon>Bacilli</taxon>
        <taxon>Bacillales</taxon>
        <taxon>Paenibacillaceae</taxon>
        <taxon>Paenibacillus</taxon>
    </lineage>
</organism>
<sequence length="747" mass="83243">MLPIPNLDDRGFEQMLQEARKSIPKLLPEWTDENAHDPGITLLELMSWMTELQQYYLNRVTEKNERKFLKLLGIQPKEPVSARAEVTFASANRLAVIPKGTPLAAGRHVFETAETVKLVPAAVEKVIVRTEGASGGFTSSPQAGVAYYAFGAEARKGSRLLLGLDRPLPEQTEITLSIRLFDDYPVPVAQGPAEAAPLISTASVAWTYAGEAEGEVWQPVELVKDTSVHLSQSGELVFMLRSPMKAWSFFPADDKKRYWLCCELLGEGYEISPKVEKLALNTVPAVQQDSFSQTYTFHSTGEPGLRLSKDTHLALQGKLIVQVQDAQGRWRDWSQTDRLADCTAEAGCYELSRNVRDGKLTIRFGDGVNGAIPPEGKRNIRVIAYKPDFEADRWIGKSNGLPEQAFEVPRKRAYQRKGMLLQVAMPDGPEGDRVWEDWRPVYSLDNSAPTDRHFVYDAEEGVIRFGNNEEGWIPPKSPDAANMRWISLCQSGGSEGNVKQGMIRSFAEADSALWEGITVTQPYPAEDGRDAESLQDAKLQARRELDAPHRAVTAADFEAIAQATPGLRVARVRAIPLYKPGQRDYPRVKSPAQMTVVVVPYSERDRPEAGRGFLETVSQHLERHRLLTTQVHVIPAAYVKVTVHAVIVVEPGLKQEQGRMVKEIRRLLRPMGHADGVEGWPFGRSVYRGDLYGLISRMQGVVYVQDLWMDAEGKDIRKDGGGDIHIPPYSLVYSGEHDIELIGLNDL</sequence>
<protein>
    <submittedName>
        <fullName evidence="1">Putative baseplate assembly protein</fullName>
    </submittedName>
</protein>
<dbReference type="RefSeq" id="WP_094016191.1">
    <property type="nucleotide sequence ID" value="NZ_NMQW01000024.1"/>
</dbReference>
<dbReference type="InterPro" id="IPR011749">
    <property type="entry name" value="CHP02243"/>
</dbReference>
<accession>A0A229UNP4</accession>
<dbReference type="OrthoDB" id="9027184at2"/>
<keyword evidence="2" id="KW-1185">Reference proteome</keyword>
<dbReference type="Proteomes" id="UP000215509">
    <property type="component" value="Unassembled WGS sequence"/>
</dbReference>
<gene>
    <name evidence="1" type="ORF">CF651_17630</name>
</gene>
<comment type="caution">
    <text evidence="1">The sequence shown here is derived from an EMBL/GenBank/DDBJ whole genome shotgun (WGS) entry which is preliminary data.</text>
</comment>
<name>A0A229UNP4_9BACL</name>
<proteinExistence type="predicted"/>
<dbReference type="NCBIfam" id="TIGR02243">
    <property type="entry name" value="putative baseplate assembly protein"/>
    <property type="match status" value="1"/>
</dbReference>
<dbReference type="EMBL" id="NMQW01000024">
    <property type="protein sequence ID" value="OXM85038.1"/>
    <property type="molecule type" value="Genomic_DNA"/>
</dbReference>
<evidence type="ECO:0000313" key="2">
    <source>
        <dbReference type="Proteomes" id="UP000215509"/>
    </source>
</evidence>